<dbReference type="InterPro" id="IPR014825">
    <property type="entry name" value="DNA_alkylation"/>
</dbReference>
<dbReference type="SUPFAM" id="SSF48371">
    <property type="entry name" value="ARM repeat"/>
    <property type="match status" value="1"/>
</dbReference>
<dbReference type="PANTHER" id="PTHR41291">
    <property type="entry name" value="DNA ALKYLATION REPAIR PROTEIN"/>
    <property type="match status" value="1"/>
</dbReference>
<sequence>MQYAEIIKKLKSLVNPKNVAGMARFGINSKNTLGVSIPKLRTLAKKIGKNRKLAQKLWDSKIHEARILAGMVDDVAQVTEKQMDKWVRDFDSWDVCDQVCMNLFRYTKEAPKKCFEWSKNRSEFIKRAGFALMASLAFAKNEMSDAEFKKFMPIIKRESADERNYVKKAVNWALRQIGKRNKNLNKEAIKVAREILKIDSKAAKWIAKDAIRELTSLAVQERLK</sequence>
<accession>A0A2H0KSZ1</accession>
<gene>
    <name evidence="1" type="ORF">COV84_02125</name>
</gene>
<dbReference type="Pfam" id="PF08713">
    <property type="entry name" value="DNA_alkylation"/>
    <property type="match status" value="1"/>
</dbReference>
<evidence type="ECO:0000313" key="1">
    <source>
        <dbReference type="EMBL" id="PIQ75270.1"/>
    </source>
</evidence>
<dbReference type="PANTHER" id="PTHR41291:SF1">
    <property type="entry name" value="DNA ALKYLATION REPAIR PROTEIN"/>
    <property type="match status" value="1"/>
</dbReference>
<organism evidence="1 2">
    <name type="scientific">Candidatus Portnoybacteria bacterium CG11_big_fil_rev_8_21_14_0_20_40_15</name>
    <dbReference type="NCBI Taxonomy" id="1974817"/>
    <lineage>
        <taxon>Bacteria</taxon>
        <taxon>Candidatus Portnoyibacteriota</taxon>
    </lineage>
</organism>
<dbReference type="AlphaFoldDB" id="A0A2H0KSZ1"/>
<evidence type="ECO:0000313" key="2">
    <source>
        <dbReference type="Proteomes" id="UP000229317"/>
    </source>
</evidence>
<reference evidence="1 2" key="1">
    <citation type="submission" date="2017-09" db="EMBL/GenBank/DDBJ databases">
        <title>Depth-based differentiation of microbial function through sediment-hosted aquifers and enrichment of novel symbionts in the deep terrestrial subsurface.</title>
        <authorList>
            <person name="Probst A.J."/>
            <person name="Ladd B."/>
            <person name="Jarett J.K."/>
            <person name="Geller-Mcgrath D.E."/>
            <person name="Sieber C.M."/>
            <person name="Emerson J.B."/>
            <person name="Anantharaman K."/>
            <person name="Thomas B.C."/>
            <person name="Malmstrom R."/>
            <person name="Stieglmeier M."/>
            <person name="Klingl A."/>
            <person name="Woyke T."/>
            <person name="Ryan C.M."/>
            <person name="Banfield J.F."/>
        </authorList>
    </citation>
    <scope>NUCLEOTIDE SEQUENCE [LARGE SCALE GENOMIC DNA]</scope>
    <source>
        <strain evidence="1">CG11_big_fil_rev_8_21_14_0_20_40_15</strain>
    </source>
</reference>
<dbReference type="Proteomes" id="UP000229317">
    <property type="component" value="Unassembled WGS sequence"/>
</dbReference>
<comment type="caution">
    <text evidence="1">The sequence shown here is derived from an EMBL/GenBank/DDBJ whole genome shotgun (WGS) entry which is preliminary data.</text>
</comment>
<protein>
    <submittedName>
        <fullName evidence="1">DNA alkylation repair protein</fullName>
    </submittedName>
</protein>
<dbReference type="CDD" id="cd06561">
    <property type="entry name" value="AlkD_like"/>
    <property type="match status" value="1"/>
</dbReference>
<dbReference type="InterPro" id="IPR016024">
    <property type="entry name" value="ARM-type_fold"/>
</dbReference>
<dbReference type="Gene3D" id="1.25.10.90">
    <property type="match status" value="1"/>
</dbReference>
<proteinExistence type="predicted"/>
<name>A0A2H0KSZ1_9BACT</name>
<dbReference type="EMBL" id="PCVO01000033">
    <property type="protein sequence ID" value="PIQ75270.1"/>
    <property type="molecule type" value="Genomic_DNA"/>
</dbReference>